<accession>A0A9E7KAG1</accession>
<dbReference type="AlphaFoldDB" id="A0A9E7KAG1"/>
<protein>
    <submittedName>
        <fullName evidence="1">COBRA-like protein</fullName>
    </submittedName>
</protein>
<sequence length="105" mass="11895">MTKRPTRPPKAQDRRIVVFLTYTFVSRSEENPRVMTQDLRAWKMFIGFQHNEILVVSTSEAVITDGTDFLAHVGNGTTLVGFPRTDLMNAIDTAGDLSQIRVEIR</sequence>
<reference evidence="1" key="1">
    <citation type="submission" date="2022-05" db="EMBL/GenBank/DDBJ databases">
        <title>The Musa troglodytarum L. genome provides insights into the mechanism of non-climacteric behaviour and enrichment of carotenoids.</title>
        <authorList>
            <person name="Wang J."/>
        </authorList>
    </citation>
    <scope>NUCLEOTIDE SEQUENCE</scope>
    <source>
        <tissue evidence="1">Leaf</tissue>
    </source>
</reference>
<organism evidence="1 2">
    <name type="scientific">Musa troglodytarum</name>
    <name type="common">fe'i banana</name>
    <dbReference type="NCBI Taxonomy" id="320322"/>
    <lineage>
        <taxon>Eukaryota</taxon>
        <taxon>Viridiplantae</taxon>
        <taxon>Streptophyta</taxon>
        <taxon>Embryophyta</taxon>
        <taxon>Tracheophyta</taxon>
        <taxon>Spermatophyta</taxon>
        <taxon>Magnoliopsida</taxon>
        <taxon>Liliopsida</taxon>
        <taxon>Zingiberales</taxon>
        <taxon>Musaceae</taxon>
        <taxon>Musa</taxon>
    </lineage>
</organism>
<name>A0A9E7KAG1_9LILI</name>
<gene>
    <name evidence="1" type="ORF">MUK42_03961</name>
</gene>
<dbReference type="PANTHER" id="PTHR31052:SF2">
    <property type="entry name" value="COBRA-LIKE PROTEIN 10"/>
    <property type="match status" value="1"/>
</dbReference>
<dbReference type="Proteomes" id="UP001055439">
    <property type="component" value="Chromosome 6"/>
</dbReference>
<dbReference type="EMBL" id="CP097508">
    <property type="protein sequence ID" value="URE10402.1"/>
    <property type="molecule type" value="Genomic_DNA"/>
</dbReference>
<evidence type="ECO:0000313" key="1">
    <source>
        <dbReference type="EMBL" id="URE10402.1"/>
    </source>
</evidence>
<dbReference type="PANTHER" id="PTHR31052">
    <property type="entry name" value="COBRA-LIKE PROTEIN 7"/>
    <property type="match status" value="1"/>
</dbReference>
<proteinExistence type="predicted"/>
<keyword evidence="2" id="KW-1185">Reference proteome</keyword>
<dbReference type="OrthoDB" id="1928904at2759"/>
<evidence type="ECO:0000313" key="2">
    <source>
        <dbReference type="Proteomes" id="UP001055439"/>
    </source>
</evidence>